<dbReference type="SMART" id="SM00530">
    <property type="entry name" value="HTH_XRE"/>
    <property type="match status" value="1"/>
</dbReference>
<dbReference type="EMBL" id="JMIR01000021">
    <property type="protein sequence ID" value="KEO82519.1"/>
    <property type="molecule type" value="Genomic_DNA"/>
</dbReference>
<dbReference type="Pfam" id="PF01381">
    <property type="entry name" value="HTH_3"/>
    <property type="match status" value="1"/>
</dbReference>
<evidence type="ECO:0000259" key="2">
    <source>
        <dbReference type="PROSITE" id="PS50943"/>
    </source>
</evidence>
<dbReference type="PANTHER" id="PTHR46797">
    <property type="entry name" value="HTH-TYPE TRANSCRIPTIONAL REGULATOR"/>
    <property type="match status" value="1"/>
</dbReference>
<dbReference type="OrthoDB" id="9812960at2"/>
<evidence type="ECO:0000256" key="1">
    <source>
        <dbReference type="ARBA" id="ARBA00023125"/>
    </source>
</evidence>
<reference evidence="3 4" key="1">
    <citation type="journal article" date="2013" name="Int. J. Syst. Evol. Microbiol.">
        <title>Tumebacillus flagellatus sp. nov., an alpha-amylase/pullulanase-producing bacterium isolated from cassava wastewater.</title>
        <authorList>
            <person name="Wang Q."/>
            <person name="Xie N."/>
            <person name="Qin Y."/>
            <person name="Shen N."/>
            <person name="Zhu J."/>
            <person name="Mi H."/>
            <person name="Huang R."/>
        </authorList>
    </citation>
    <scope>NUCLEOTIDE SEQUENCE [LARGE SCALE GENOMIC DNA]</scope>
    <source>
        <strain evidence="3 4">GST4</strain>
    </source>
</reference>
<dbReference type="GO" id="GO:0003677">
    <property type="term" value="F:DNA binding"/>
    <property type="evidence" value="ECO:0007669"/>
    <property type="project" value="UniProtKB-KW"/>
</dbReference>
<evidence type="ECO:0000313" key="3">
    <source>
        <dbReference type="EMBL" id="KEO82519.1"/>
    </source>
</evidence>
<protein>
    <recommendedName>
        <fullName evidence="2">HTH cro/C1-type domain-containing protein</fullName>
    </recommendedName>
</protein>
<comment type="caution">
    <text evidence="3">The sequence shown here is derived from an EMBL/GenBank/DDBJ whole genome shotgun (WGS) entry which is preliminary data.</text>
</comment>
<dbReference type="eggNOG" id="COG1396">
    <property type="taxonomic scope" value="Bacteria"/>
</dbReference>
<dbReference type="Proteomes" id="UP000027931">
    <property type="component" value="Unassembled WGS sequence"/>
</dbReference>
<dbReference type="InterPro" id="IPR001387">
    <property type="entry name" value="Cro/C1-type_HTH"/>
</dbReference>
<dbReference type="InterPro" id="IPR010982">
    <property type="entry name" value="Lambda_DNA-bd_dom_sf"/>
</dbReference>
<dbReference type="Gene3D" id="1.10.260.40">
    <property type="entry name" value="lambda repressor-like DNA-binding domains"/>
    <property type="match status" value="1"/>
</dbReference>
<proteinExistence type="predicted"/>
<name>A0A074LN28_9BACL</name>
<dbReference type="PROSITE" id="PS50943">
    <property type="entry name" value="HTH_CROC1"/>
    <property type="match status" value="1"/>
</dbReference>
<dbReference type="SUPFAM" id="SSF47413">
    <property type="entry name" value="lambda repressor-like DNA-binding domains"/>
    <property type="match status" value="1"/>
</dbReference>
<dbReference type="InterPro" id="IPR050807">
    <property type="entry name" value="TransReg_Diox_bact_type"/>
</dbReference>
<gene>
    <name evidence="3" type="ORF">EL26_14895</name>
</gene>
<dbReference type="GO" id="GO:0005829">
    <property type="term" value="C:cytosol"/>
    <property type="evidence" value="ECO:0007669"/>
    <property type="project" value="TreeGrafter"/>
</dbReference>
<dbReference type="GO" id="GO:0003700">
    <property type="term" value="F:DNA-binding transcription factor activity"/>
    <property type="evidence" value="ECO:0007669"/>
    <property type="project" value="TreeGrafter"/>
</dbReference>
<dbReference type="STRING" id="1157490.EL26_14895"/>
<accession>A0A074LN28</accession>
<dbReference type="PANTHER" id="PTHR46797:SF1">
    <property type="entry name" value="METHYLPHOSPHONATE SYNTHASE"/>
    <property type="match status" value="1"/>
</dbReference>
<feature type="domain" description="HTH cro/C1-type" evidence="2">
    <location>
        <begin position="8"/>
        <end position="63"/>
    </location>
</feature>
<dbReference type="RefSeq" id="WP_052036384.1">
    <property type="nucleotide sequence ID" value="NZ_JMIR01000021.1"/>
</dbReference>
<keyword evidence="1" id="KW-0238">DNA-binding</keyword>
<dbReference type="CDD" id="cd00093">
    <property type="entry name" value="HTH_XRE"/>
    <property type="match status" value="1"/>
</dbReference>
<keyword evidence="4" id="KW-1185">Reference proteome</keyword>
<evidence type="ECO:0000313" key="4">
    <source>
        <dbReference type="Proteomes" id="UP000027931"/>
    </source>
</evidence>
<organism evidence="3 4">
    <name type="scientific">Tumebacillus flagellatus</name>
    <dbReference type="NCBI Taxonomy" id="1157490"/>
    <lineage>
        <taxon>Bacteria</taxon>
        <taxon>Bacillati</taxon>
        <taxon>Bacillota</taxon>
        <taxon>Bacilli</taxon>
        <taxon>Bacillales</taxon>
        <taxon>Alicyclobacillaceae</taxon>
        <taxon>Tumebacillus</taxon>
    </lineage>
</organism>
<dbReference type="AlphaFoldDB" id="A0A074LN28"/>
<sequence length="128" mass="14411">MVDLGTLIREARTEKGLTAVQLAEAVGVTPTYLRELERGVKRNPSMQVIGGMADVLGKPVSYFFGKEERQDRLMGTLPPDLKGYVRETILEPYGAEREAVEKWSDAQVMEALVHYLRTLKKQTEGEEQ</sequence>